<proteinExistence type="predicted"/>
<evidence type="ECO:0000256" key="1">
    <source>
        <dbReference type="SAM" id="MobiDB-lite"/>
    </source>
</evidence>
<evidence type="ECO:0000313" key="3">
    <source>
        <dbReference type="Proteomes" id="UP001172159"/>
    </source>
</evidence>
<comment type="caution">
    <text evidence="2">The sequence shown here is derived from an EMBL/GenBank/DDBJ whole genome shotgun (WGS) entry which is preliminary data.</text>
</comment>
<sequence length="110" mass="11485">MGGIEPLVPVTPARPANSFSGPDDNLTASAVPAGPAYRYVNADGSLLVLVIPAGPVAPAHDTQPQTFFVPALPAWPAPLLDHVGSLKLNLWVAEILHRLTGYGIEQGVWG</sequence>
<name>A0AA40EMJ2_9PEZI</name>
<organism evidence="2 3">
    <name type="scientific">Apiosordaria backusii</name>
    <dbReference type="NCBI Taxonomy" id="314023"/>
    <lineage>
        <taxon>Eukaryota</taxon>
        <taxon>Fungi</taxon>
        <taxon>Dikarya</taxon>
        <taxon>Ascomycota</taxon>
        <taxon>Pezizomycotina</taxon>
        <taxon>Sordariomycetes</taxon>
        <taxon>Sordariomycetidae</taxon>
        <taxon>Sordariales</taxon>
        <taxon>Lasiosphaeriaceae</taxon>
        <taxon>Apiosordaria</taxon>
    </lineage>
</organism>
<accession>A0AA40EMJ2</accession>
<protein>
    <submittedName>
        <fullName evidence="2">Uncharacterized protein</fullName>
    </submittedName>
</protein>
<feature type="region of interest" description="Disordered" evidence="1">
    <location>
        <begin position="1"/>
        <end position="25"/>
    </location>
</feature>
<evidence type="ECO:0000313" key="2">
    <source>
        <dbReference type="EMBL" id="KAK0742053.1"/>
    </source>
</evidence>
<dbReference type="Proteomes" id="UP001172159">
    <property type="component" value="Unassembled WGS sequence"/>
</dbReference>
<reference evidence="2" key="1">
    <citation type="submission" date="2023-06" db="EMBL/GenBank/DDBJ databases">
        <title>Genome-scale phylogeny and comparative genomics of the fungal order Sordariales.</title>
        <authorList>
            <consortium name="Lawrence Berkeley National Laboratory"/>
            <person name="Hensen N."/>
            <person name="Bonometti L."/>
            <person name="Westerberg I."/>
            <person name="Brannstrom I.O."/>
            <person name="Guillou S."/>
            <person name="Cros-Aarteil S."/>
            <person name="Calhoun S."/>
            <person name="Haridas S."/>
            <person name="Kuo A."/>
            <person name="Mondo S."/>
            <person name="Pangilinan J."/>
            <person name="Riley R."/>
            <person name="Labutti K."/>
            <person name="Andreopoulos B."/>
            <person name="Lipzen A."/>
            <person name="Chen C."/>
            <person name="Yanf M."/>
            <person name="Daum C."/>
            <person name="Ng V."/>
            <person name="Clum A."/>
            <person name="Steindorff A."/>
            <person name="Ohm R."/>
            <person name="Martin F."/>
            <person name="Silar P."/>
            <person name="Natvig D."/>
            <person name="Lalanne C."/>
            <person name="Gautier V."/>
            <person name="Ament-Velasquez S.L."/>
            <person name="Kruys A."/>
            <person name="Hutchinson M.I."/>
            <person name="Powell A.J."/>
            <person name="Barry K."/>
            <person name="Miller A.N."/>
            <person name="Grigoriev I.V."/>
            <person name="Debuchy R."/>
            <person name="Gladieux P."/>
            <person name="Thoren M.H."/>
            <person name="Johannesson H."/>
        </authorList>
    </citation>
    <scope>NUCLEOTIDE SEQUENCE</scope>
    <source>
        <strain evidence="2">CBS 540.89</strain>
    </source>
</reference>
<gene>
    <name evidence="2" type="ORF">B0T21DRAFT_408899</name>
</gene>
<dbReference type="EMBL" id="JAUKTV010000003">
    <property type="protein sequence ID" value="KAK0742053.1"/>
    <property type="molecule type" value="Genomic_DNA"/>
</dbReference>
<dbReference type="AlphaFoldDB" id="A0AA40EMJ2"/>
<keyword evidence="3" id="KW-1185">Reference proteome</keyword>